<protein>
    <recommendedName>
        <fullName evidence="4">Basic proline-rich protein-like</fullName>
    </recommendedName>
</protein>
<sequence length="326" mass="33770">MELESITMVFLAVKSGRLASRDPQEVLFLPRRTCARRAARSAAARGGGSCGRSGAARREARGRSAGGAARAGRPRLRRGAWGLPAGARDVCGRGAQQAARACTRVRGRWDRKCDRKAAADKGVRGPQGQSVPGGGGHASGRPAPQVEATAPPAARSPQRPTWRPLGSPPGESICSASAELGCPPQLPRPAPLPPDPPPFPVRDRDGRGQPPPPPAAPRGPLSFRPEEPRAGTGRALAAAGRGNLSLPRHQVPAEEGEGRGAAFPVPPARLDLRGLRLPGNSRAAAGPGSARGLLGTGPERFGTTSLGGHHEHLVLAGVKEKFLDPR</sequence>
<feature type="compositionally biased region" description="Basic and acidic residues" evidence="1">
    <location>
        <begin position="107"/>
        <end position="123"/>
    </location>
</feature>
<organism evidence="2 3">
    <name type="scientific">Vulpes vulpes</name>
    <name type="common">Red fox</name>
    <dbReference type="NCBI Taxonomy" id="9627"/>
    <lineage>
        <taxon>Eukaryota</taxon>
        <taxon>Metazoa</taxon>
        <taxon>Chordata</taxon>
        <taxon>Craniata</taxon>
        <taxon>Vertebrata</taxon>
        <taxon>Euteleostomi</taxon>
        <taxon>Mammalia</taxon>
        <taxon>Eutheria</taxon>
        <taxon>Laurasiatheria</taxon>
        <taxon>Carnivora</taxon>
        <taxon>Caniformia</taxon>
        <taxon>Canidae</taxon>
        <taxon>Vulpes</taxon>
    </lineage>
</organism>
<evidence type="ECO:0000313" key="3">
    <source>
        <dbReference type="RefSeq" id="XP_072616576.1"/>
    </source>
</evidence>
<dbReference type="GeneID" id="140599245"/>
<dbReference type="RefSeq" id="XP_072616576.1">
    <property type="nucleotide sequence ID" value="XM_072760475.1"/>
</dbReference>
<accession>A0ABM5AP60</accession>
<feature type="compositionally biased region" description="Low complexity" evidence="1">
    <location>
        <begin position="279"/>
        <end position="293"/>
    </location>
</feature>
<feature type="region of interest" description="Disordered" evidence="1">
    <location>
        <begin position="101"/>
        <end position="248"/>
    </location>
</feature>
<feature type="compositionally biased region" description="Pro residues" evidence="1">
    <location>
        <begin position="184"/>
        <end position="200"/>
    </location>
</feature>
<reference evidence="3" key="1">
    <citation type="submission" date="2025-08" db="UniProtKB">
        <authorList>
            <consortium name="RefSeq"/>
        </authorList>
    </citation>
    <scope>IDENTIFICATION</scope>
    <source>
        <tissue evidence="3">Cell line</tissue>
    </source>
</reference>
<dbReference type="Proteomes" id="UP001652641">
    <property type="component" value="Chromosome 6"/>
</dbReference>
<evidence type="ECO:0008006" key="4">
    <source>
        <dbReference type="Google" id="ProtNLM"/>
    </source>
</evidence>
<name>A0ABM5AP60_VULVU</name>
<evidence type="ECO:0000256" key="1">
    <source>
        <dbReference type="SAM" id="MobiDB-lite"/>
    </source>
</evidence>
<proteinExistence type="predicted"/>
<evidence type="ECO:0000313" key="2">
    <source>
        <dbReference type="Proteomes" id="UP001652641"/>
    </source>
</evidence>
<keyword evidence="2" id="KW-1185">Reference proteome</keyword>
<feature type="region of interest" description="Disordered" evidence="1">
    <location>
        <begin position="40"/>
        <end position="80"/>
    </location>
</feature>
<feature type="region of interest" description="Disordered" evidence="1">
    <location>
        <begin position="279"/>
        <end position="306"/>
    </location>
</feature>
<gene>
    <name evidence="3" type="primary">LOC140599245</name>
</gene>
<feature type="compositionally biased region" description="Low complexity" evidence="1">
    <location>
        <begin position="230"/>
        <end position="242"/>
    </location>
</feature>